<gene>
    <name evidence="2" type="ORF">ACN38_g9404</name>
</gene>
<accession>A0A0M8P389</accession>
<name>A0A0M8P389_9EURO</name>
<dbReference type="AlphaFoldDB" id="A0A0M8P389"/>
<dbReference type="OrthoDB" id="4352039at2759"/>
<dbReference type="EMBL" id="LHQQ01000189">
    <property type="protein sequence ID" value="KOS39771.1"/>
    <property type="molecule type" value="Genomic_DNA"/>
</dbReference>
<dbReference type="Proteomes" id="UP000037696">
    <property type="component" value="Unassembled WGS sequence"/>
</dbReference>
<evidence type="ECO:0000313" key="2">
    <source>
        <dbReference type="EMBL" id="KOS39771.1"/>
    </source>
</evidence>
<feature type="compositionally biased region" description="Polar residues" evidence="1">
    <location>
        <begin position="1"/>
        <end position="20"/>
    </location>
</feature>
<evidence type="ECO:0000313" key="3">
    <source>
        <dbReference type="Proteomes" id="UP000037696"/>
    </source>
</evidence>
<comment type="caution">
    <text evidence="2">The sequence shown here is derived from an EMBL/GenBank/DDBJ whole genome shotgun (WGS) entry which is preliminary data.</text>
</comment>
<organism evidence="2 3">
    <name type="scientific">Penicillium nordicum</name>
    <dbReference type="NCBI Taxonomy" id="229535"/>
    <lineage>
        <taxon>Eukaryota</taxon>
        <taxon>Fungi</taxon>
        <taxon>Dikarya</taxon>
        <taxon>Ascomycota</taxon>
        <taxon>Pezizomycotina</taxon>
        <taxon>Eurotiomycetes</taxon>
        <taxon>Eurotiomycetidae</taxon>
        <taxon>Eurotiales</taxon>
        <taxon>Aspergillaceae</taxon>
        <taxon>Penicillium</taxon>
    </lineage>
</organism>
<feature type="region of interest" description="Disordered" evidence="1">
    <location>
        <begin position="1"/>
        <end position="33"/>
    </location>
</feature>
<proteinExistence type="predicted"/>
<sequence length="262" mass="29874">MSPIQRQEFNERSSSINLNMPNQRRRRNQRPRRADLIITNSTAGAVAPFGPPTGCPIGPTTEPLVIFVARGAPYPTPMELSQQKHRLRPVLGELQEKFERKYGQLEGRSYWYCPLIHRSATPLDPDCDSFRSLTDSLAYGRAHGRDVMFVTQNWDSITSDGQSFANIFKDFTDVKVTIRIHGTISTDHVAAFHEIDAHRVSAHYQGLIRLEEEYVIDDALRYVVRVEEVRDVRIGVENSVGPMRELTGEPESVVLQRVLWML</sequence>
<keyword evidence="3" id="KW-1185">Reference proteome</keyword>
<evidence type="ECO:0000256" key="1">
    <source>
        <dbReference type="SAM" id="MobiDB-lite"/>
    </source>
</evidence>
<protein>
    <submittedName>
        <fullName evidence="2">Uncharacterized protein</fullName>
    </submittedName>
</protein>
<reference evidence="2 3" key="1">
    <citation type="submission" date="2015-08" db="EMBL/GenBank/DDBJ databases">
        <title>Genome sequencing of Penicillium nordicum.</title>
        <authorList>
            <person name="Nguyen H.D."/>
            <person name="Seifert K.A."/>
        </authorList>
    </citation>
    <scope>NUCLEOTIDE SEQUENCE [LARGE SCALE GENOMIC DNA]</scope>
    <source>
        <strain evidence="2 3">DAOMC 185683</strain>
    </source>
</reference>